<proteinExistence type="predicted"/>
<feature type="signal peptide" evidence="1">
    <location>
        <begin position="1"/>
        <end position="23"/>
    </location>
</feature>
<name>A0ABD3NYB5_9STRA</name>
<keyword evidence="3" id="KW-1185">Reference proteome</keyword>
<dbReference type="InterPro" id="IPR029045">
    <property type="entry name" value="ClpP/crotonase-like_dom_sf"/>
</dbReference>
<reference evidence="2 3" key="1">
    <citation type="submission" date="2024-10" db="EMBL/GenBank/DDBJ databases">
        <title>Updated reference genomes for cyclostephanoid diatoms.</title>
        <authorList>
            <person name="Roberts W.R."/>
            <person name="Alverson A.J."/>
        </authorList>
    </citation>
    <scope>NUCLEOTIDE SEQUENCE [LARGE SCALE GENOMIC DNA]</scope>
    <source>
        <strain evidence="2 3">AJA276-08</strain>
    </source>
</reference>
<protein>
    <recommendedName>
        <fullName evidence="4">PDZ domain-containing protein</fullName>
    </recommendedName>
</protein>
<accession>A0ABD3NYB5</accession>
<dbReference type="Proteomes" id="UP001530315">
    <property type="component" value="Unassembled WGS sequence"/>
</dbReference>
<evidence type="ECO:0000256" key="1">
    <source>
        <dbReference type="SAM" id="SignalP"/>
    </source>
</evidence>
<gene>
    <name evidence="2" type="ORF">ACHAW5_010524</name>
</gene>
<dbReference type="AlphaFoldDB" id="A0ABD3NYB5"/>
<dbReference type="EMBL" id="JALLAZ020001127">
    <property type="protein sequence ID" value="KAL3780166.1"/>
    <property type="molecule type" value="Genomic_DNA"/>
</dbReference>
<comment type="caution">
    <text evidence="2">The sequence shown here is derived from an EMBL/GenBank/DDBJ whole genome shotgun (WGS) entry which is preliminary data.</text>
</comment>
<dbReference type="PANTHER" id="PTHR32060:SF22">
    <property type="entry name" value="CARBOXYL-TERMINAL-PROCESSING PEPTIDASE 3, CHLOROPLASTIC"/>
    <property type="match status" value="1"/>
</dbReference>
<feature type="chain" id="PRO_5044873251" description="PDZ domain-containing protein" evidence="1">
    <location>
        <begin position="24"/>
        <end position="193"/>
    </location>
</feature>
<sequence length="193" mass="20809">MLSAVILLVLFQALFSSIMSIAAASDYGSMSPEQRFDGVTKKYESMDEARVEVEGMLGGLGDRYTRYLPPPKYDSMVNAATGNLYGMGVELAPKDNEVIVSDVDPGAMDFILMREPIKITSVRGHIGKKVGMTGKVGVVRIKNSLGTTSDAIRVEIGGLKKWGATNFVLDLRGIPSGLLPGSSSRQTGWWCTL</sequence>
<dbReference type="SUPFAM" id="SSF52096">
    <property type="entry name" value="ClpP/crotonase"/>
    <property type="match status" value="1"/>
</dbReference>
<dbReference type="PANTHER" id="PTHR32060">
    <property type="entry name" value="TAIL-SPECIFIC PROTEASE"/>
    <property type="match status" value="1"/>
</dbReference>
<evidence type="ECO:0008006" key="4">
    <source>
        <dbReference type="Google" id="ProtNLM"/>
    </source>
</evidence>
<dbReference type="Gene3D" id="3.30.750.44">
    <property type="match status" value="1"/>
</dbReference>
<evidence type="ECO:0000313" key="3">
    <source>
        <dbReference type="Proteomes" id="UP001530315"/>
    </source>
</evidence>
<evidence type="ECO:0000313" key="2">
    <source>
        <dbReference type="EMBL" id="KAL3780166.1"/>
    </source>
</evidence>
<keyword evidence="1" id="KW-0732">Signal</keyword>
<organism evidence="2 3">
    <name type="scientific">Stephanodiscus triporus</name>
    <dbReference type="NCBI Taxonomy" id="2934178"/>
    <lineage>
        <taxon>Eukaryota</taxon>
        <taxon>Sar</taxon>
        <taxon>Stramenopiles</taxon>
        <taxon>Ochrophyta</taxon>
        <taxon>Bacillariophyta</taxon>
        <taxon>Coscinodiscophyceae</taxon>
        <taxon>Thalassiosirophycidae</taxon>
        <taxon>Stephanodiscales</taxon>
        <taxon>Stephanodiscaceae</taxon>
        <taxon>Stephanodiscus</taxon>
    </lineage>
</organism>